<dbReference type="InterPro" id="IPR006176">
    <property type="entry name" value="3-OHacyl-CoA_DH_NAD-bd"/>
</dbReference>
<keyword evidence="5" id="KW-0520">NAD</keyword>
<dbReference type="InterPro" id="IPR036291">
    <property type="entry name" value="NAD(P)-bd_dom_sf"/>
</dbReference>
<evidence type="ECO:0000313" key="9">
    <source>
        <dbReference type="Proteomes" id="UP000680132"/>
    </source>
</evidence>
<dbReference type="Pfam" id="PF02737">
    <property type="entry name" value="3HCDH_N"/>
    <property type="match status" value="1"/>
</dbReference>
<feature type="binding site" evidence="5">
    <location>
        <begin position="12"/>
        <end position="17"/>
    </location>
    <ligand>
        <name>NAD(+)</name>
        <dbReference type="ChEBI" id="CHEBI:57540"/>
    </ligand>
</feature>
<feature type="domain" description="3-hydroxyacyl-CoA dehydrogenase C-terminal" evidence="6">
    <location>
        <begin position="188"/>
        <end position="284"/>
    </location>
</feature>
<accession>A0A939TSH4</accession>
<feature type="binding site" evidence="5">
    <location>
        <position position="276"/>
    </location>
    <ligand>
        <name>NAD(+)</name>
        <dbReference type="ChEBI" id="CHEBI:57540"/>
    </ligand>
</feature>
<reference evidence="8" key="1">
    <citation type="submission" date="2021-03" db="EMBL/GenBank/DDBJ databases">
        <title>Microbacterium sp. nov., a novel actinobacterium isolated from cow dung.</title>
        <authorList>
            <person name="Zhang L."/>
        </authorList>
    </citation>
    <scope>NUCLEOTIDE SEQUENCE</scope>
    <source>
        <strain evidence="8">NEAU-LLB</strain>
    </source>
</reference>
<dbReference type="Gene3D" id="1.10.1040.10">
    <property type="entry name" value="N-(1-d-carboxylethyl)-l-norvaline Dehydrogenase, domain 2"/>
    <property type="match status" value="1"/>
</dbReference>
<dbReference type="SUPFAM" id="SSF48179">
    <property type="entry name" value="6-phosphogluconate dehydrogenase C-terminal domain-like"/>
    <property type="match status" value="1"/>
</dbReference>
<dbReference type="Gene3D" id="3.40.50.720">
    <property type="entry name" value="NAD(P)-binding Rossmann-like Domain"/>
    <property type="match status" value="1"/>
</dbReference>
<gene>
    <name evidence="8" type="ORF">J5V96_00085</name>
</gene>
<feature type="binding site" evidence="5">
    <location>
        <position position="98"/>
    </location>
    <ligand>
        <name>NAD(+)</name>
        <dbReference type="ChEBI" id="CHEBI:57540"/>
    </ligand>
</feature>
<name>A0A939TSH4_9MICO</name>
<comment type="similarity">
    <text evidence="2">Belongs to the 3-hydroxyacyl-CoA dehydrogenase family.</text>
</comment>
<dbReference type="InterPro" id="IPR013328">
    <property type="entry name" value="6PGD_dom2"/>
</dbReference>
<evidence type="ECO:0000259" key="6">
    <source>
        <dbReference type="Pfam" id="PF00725"/>
    </source>
</evidence>
<feature type="site" description="Important for catalytic activity" evidence="4">
    <location>
        <position position="141"/>
    </location>
</feature>
<evidence type="ECO:0000256" key="2">
    <source>
        <dbReference type="ARBA" id="ARBA00009463"/>
    </source>
</evidence>
<sequence length="286" mass="31148">MTVEVQRILVIGAGAMGRQIGAVFALAGYDTTVGDVSQDIVDAARDEIRTRIARLAEKGQVDDPQAALSRLTWTSDWDDAAREADLVVEAATERLELKRQIFARVSELARPDAILGTNSSTIPSSLLADSIRNPERLCNMHFFNPALVMACVEIVPNPQTSQETIDTVVSVSQRTGKEVVLLKREIPGFIANRLMQAVLDEAMRLHASDVATIEDIDAAARLALGHPMGPFQLMDLVGNDVISFIHHAEFELTGDESAKPSPELEALVAEGRLGRKAGRGWYDYSS</sequence>
<dbReference type="SUPFAM" id="SSF51735">
    <property type="entry name" value="NAD(P)-binding Rossmann-fold domains"/>
    <property type="match status" value="1"/>
</dbReference>
<comment type="pathway">
    <text evidence="1">Lipid metabolism; butanoate metabolism.</text>
</comment>
<protein>
    <submittedName>
        <fullName evidence="8">3-hydroxyacyl-CoA dehydrogenase family protein</fullName>
    </submittedName>
</protein>
<dbReference type="Proteomes" id="UP000680132">
    <property type="component" value="Unassembled WGS sequence"/>
</dbReference>
<dbReference type="InterPro" id="IPR008927">
    <property type="entry name" value="6-PGluconate_DH-like_C_sf"/>
</dbReference>
<evidence type="ECO:0000256" key="4">
    <source>
        <dbReference type="PIRSR" id="PIRSR000105-1"/>
    </source>
</evidence>
<dbReference type="AlphaFoldDB" id="A0A939TSH4"/>
<dbReference type="RefSeq" id="WP_208499205.1">
    <property type="nucleotide sequence ID" value="NZ_JAGFOA010000001.1"/>
</dbReference>
<feature type="binding site" evidence="5">
    <location>
        <position position="120"/>
    </location>
    <ligand>
        <name>NAD(+)</name>
        <dbReference type="ChEBI" id="CHEBI:57540"/>
    </ligand>
</feature>
<feature type="binding site" evidence="5">
    <location>
        <position position="93"/>
    </location>
    <ligand>
        <name>NAD(+)</name>
        <dbReference type="ChEBI" id="CHEBI:57540"/>
    </ligand>
</feature>
<organism evidence="8 9">
    <name type="scientific">Microbacterium stercoris</name>
    <dbReference type="NCBI Taxonomy" id="2820289"/>
    <lineage>
        <taxon>Bacteria</taxon>
        <taxon>Bacillati</taxon>
        <taxon>Actinomycetota</taxon>
        <taxon>Actinomycetes</taxon>
        <taxon>Micrococcales</taxon>
        <taxon>Microbacteriaceae</taxon>
        <taxon>Microbacterium</taxon>
    </lineage>
</organism>
<evidence type="ECO:0000256" key="3">
    <source>
        <dbReference type="ARBA" id="ARBA00023002"/>
    </source>
</evidence>
<dbReference type="PANTHER" id="PTHR48075:SF5">
    <property type="entry name" value="3-HYDROXYBUTYRYL-COA DEHYDROGENASE"/>
    <property type="match status" value="1"/>
</dbReference>
<evidence type="ECO:0000256" key="1">
    <source>
        <dbReference type="ARBA" id="ARBA00005086"/>
    </source>
</evidence>
<dbReference type="InterPro" id="IPR022694">
    <property type="entry name" value="3-OHacyl-CoA_DH"/>
</dbReference>
<comment type="caution">
    <text evidence="8">The sequence shown here is derived from an EMBL/GenBank/DDBJ whole genome shotgun (WGS) entry which is preliminary data.</text>
</comment>
<keyword evidence="3" id="KW-0560">Oxidoreductase</keyword>
<feature type="binding site" evidence="5">
    <location>
        <position position="35"/>
    </location>
    <ligand>
        <name>NAD(+)</name>
        <dbReference type="ChEBI" id="CHEBI:57540"/>
    </ligand>
</feature>
<dbReference type="Pfam" id="PF00725">
    <property type="entry name" value="3HCDH"/>
    <property type="match status" value="1"/>
</dbReference>
<dbReference type="PIRSF" id="PIRSF000105">
    <property type="entry name" value="HCDH"/>
    <property type="match status" value="1"/>
</dbReference>
<dbReference type="EMBL" id="JAGFOA010000001">
    <property type="protein sequence ID" value="MBO3661904.1"/>
    <property type="molecule type" value="Genomic_DNA"/>
</dbReference>
<keyword evidence="9" id="KW-1185">Reference proteome</keyword>
<evidence type="ECO:0000313" key="8">
    <source>
        <dbReference type="EMBL" id="MBO3661904.1"/>
    </source>
</evidence>
<evidence type="ECO:0000259" key="7">
    <source>
        <dbReference type="Pfam" id="PF02737"/>
    </source>
</evidence>
<dbReference type="GO" id="GO:0070403">
    <property type="term" value="F:NAD+ binding"/>
    <property type="evidence" value="ECO:0007669"/>
    <property type="project" value="InterPro"/>
</dbReference>
<feature type="domain" description="3-hydroxyacyl-CoA dehydrogenase NAD binding" evidence="7">
    <location>
        <begin position="8"/>
        <end position="183"/>
    </location>
</feature>
<dbReference type="GO" id="GO:0006635">
    <property type="term" value="P:fatty acid beta-oxidation"/>
    <property type="evidence" value="ECO:0007669"/>
    <property type="project" value="TreeGrafter"/>
</dbReference>
<evidence type="ECO:0000256" key="5">
    <source>
        <dbReference type="PIRSR" id="PIRSR000105-2"/>
    </source>
</evidence>
<dbReference type="GO" id="GO:0008691">
    <property type="term" value="F:3-hydroxybutyryl-CoA dehydrogenase activity"/>
    <property type="evidence" value="ECO:0007669"/>
    <property type="project" value="TreeGrafter"/>
</dbReference>
<dbReference type="PANTHER" id="PTHR48075">
    <property type="entry name" value="3-HYDROXYACYL-COA DEHYDROGENASE FAMILY PROTEIN"/>
    <property type="match status" value="1"/>
</dbReference>
<feature type="binding site" evidence="5">
    <location>
        <position position="144"/>
    </location>
    <ligand>
        <name>NAD(+)</name>
        <dbReference type="ChEBI" id="CHEBI:57540"/>
    </ligand>
</feature>
<proteinExistence type="inferred from homology"/>
<dbReference type="InterPro" id="IPR006108">
    <property type="entry name" value="3HC_DH_C"/>
</dbReference>